<proteinExistence type="predicted"/>
<dbReference type="EMBL" id="LJIX01000006">
    <property type="protein sequence ID" value="KQL17648.1"/>
    <property type="molecule type" value="Genomic_DNA"/>
</dbReference>
<organism evidence="1 2">
    <name type="scientific">Cytobacillus solani</name>
    <dbReference type="NCBI Taxonomy" id="1637975"/>
    <lineage>
        <taxon>Bacteria</taxon>
        <taxon>Bacillati</taxon>
        <taxon>Bacillota</taxon>
        <taxon>Bacilli</taxon>
        <taxon>Bacillales</taxon>
        <taxon>Bacillaceae</taxon>
        <taxon>Cytobacillus</taxon>
    </lineage>
</organism>
<dbReference type="RefSeq" id="WP_056682070.1">
    <property type="nucleotide sequence ID" value="NZ_LJIX01000006.1"/>
</dbReference>
<reference evidence="1 2" key="1">
    <citation type="submission" date="2015-09" db="EMBL/GenBank/DDBJ databases">
        <title>Genome sequencing project for genomic taxonomy and phylogenomics of Bacillus-like bacteria.</title>
        <authorList>
            <person name="Liu B."/>
            <person name="Wang J."/>
            <person name="Zhu Y."/>
            <person name="Liu G."/>
            <person name="Chen Q."/>
            <person name="Chen Z."/>
            <person name="Lan J."/>
            <person name="Che J."/>
            <person name="Ge C."/>
            <person name="Shi H."/>
            <person name="Pan Z."/>
            <person name="Liu X."/>
        </authorList>
    </citation>
    <scope>NUCLEOTIDE SEQUENCE [LARGE SCALE GENOMIC DNA]</scope>
    <source>
        <strain evidence="1 2">FJAT-18043</strain>
    </source>
</reference>
<sequence length="126" mass="14833">MPVQYLDYQYVDGELSPFYYVLKLFKGEVDWDKHTFYFDLMVPIRSEEYSEIDENLINYGVQISELIINKDYPHKLGINLSALKKRISFDIHDPSVIEQFILYAPDVMGVVGVLPQEQRMEFMINA</sequence>
<name>A0A0Q3QJB0_9BACI</name>
<accession>A0A0Q3QJB0</accession>
<keyword evidence="2" id="KW-1185">Reference proteome</keyword>
<evidence type="ECO:0000313" key="1">
    <source>
        <dbReference type="EMBL" id="KQL17648.1"/>
    </source>
</evidence>
<dbReference type="Proteomes" id="UP000050996">
    <property type="component" value="Unassembled WGS sequence"/>
</dbReference>
<comment type="caution">
    <text evidence="1">The sequence shown here is derived from an EMBL/GenBank/DDBJ whole genome shotgun (WGS) entry which is preliminary data.</text>
</comment>
<dbReference type="PATRIC" id="fig|1637975.4.peg.219"/>
<evidence type="ECO:0000313" key="2">
    <source>
        <dbReference type="Proteomes" id="UP000050996"/>
    </source>
</evidence>
<protein>
    <submittedName>
        <fullName evidence="1">Uncharacterized protein</fullName>
    </submittedName>
</protein>
<dbReference type="AlphaFoldDB" id="A0A0Q3QJB0"/>
<gene>
    <name evidence="1" type="ORF">AN957_02805</name>
</gene>